<dbReference type="GeneID" id="54351115"/>
<evidence type="ECO:0000313" key="2">
    <source>
        <dbReference type="Proteomes" id="UP000800082"/>
    </source>
</evidence>
<dbReference type="RefSeq" id="XP_033446067.1">
    <property type="nucleotide sequence ID" value="XM_033593447.1"/>
</dbReference>
<accession>A0A6A5RC38</accession>
<dbReference type="AlphaFoldDB" id="A0A6A5RC38"/>
<dbReference type="PANTHER" id="PTHR42085:SF1">
    <property type="entry name" value="F-BOX DOMAIN-CONTAINING PROTEIN"/>
    <property type="match status" value="1"/>
</dbReference>
<dbReference type="InterPro" id="IPR038883">
    <property type="entry name" value="AN11006-like"/>
</dbReference>
<name>A0A6A5RC38_9PLEO</name>
<protein>
    <submittedName>
        <fullName evidence="1">Uncharacterized protein</fullName>
    </submittedName>
</protein>
<dbReference type="Proteomes" id="UP000800082">
    <property type="component" value="Unassembled WGS sequence"/>
</dbReference>
<dbReference type="EMBL" id="ML978981">
    <property type="protein sequence ID" value="KAF1925815.1"/>
    <property type="molecule type" value="Genomic_DNA"/>
</dbReference>
<sequence>MIVTIDDYRGTANPKDGPCHNEKVKDDGSMFMVANAGDLKLKLQALNNLLVRTPLNQHSELHFDAIFESVSSRTYVDGSEEVYFTVKNLSWPSKIPEAFINAYLEVLQGRPFTNSYIFKTERWWTPGQLTSVSAKSAATFSTIRLVLPDLDMLCNTKLNDFFQQAESQVKPFALMQLPTELRLEIFDYLFPAQTPLRIFSKIQDDPENRPPVRLDIMRVSKALHKETVDHFLNNSSLFIEAYPDLRRGIWVQAYFTEATVIEYVARVMRMSYEARSKITRLEIRIIPEDAASPINSYHPARLDTSSLRRICTELPSLKSVLISFERMPERMCLLGGRARWPNEASFYNGQMLTLAWIHAQLPGEGPRIVWDLTHFRHSVDEPALLRKEIFSQPMMRKLLERDGALELEQSANATRDDLRRWSAIKNAVVEAVARL</sequence>
<proteinExistence type="predicted"/>
<reference evidence="1" key="1">
    <citation type="journal article" date="2020" name="Stud. Mycol.">
        <title>101 Dothideomycetes genomes: a test case for predicting lifestyles and emergence of pathogens.</title>
        <authorList>
            <person name="Haridas S."/>
            <person name="Albert R."/>
            <person name="Binder M."/>
            <person name="Bloem J."/>
            <person name="Labutti K."/>
            <person name="Salamov A."/>
            <person name="Andreopoulos B."/>
            <person name="Baker S."/>
            <person name="Barry K."/>
            <person name="Bills G."/>
            <person name="Bluhm B."/>
            <person name="Cannon C."/>
            <person name="Castanera R."/>
            <person name="Culley D."/>
            <person name="Daum C."/>
            <person name="Ezra D."/>
            <person name="Gonzalez J."/>
            <person name="Henrissat B."/>
            <person name="Kuo A."/>
            <person name="Liang C."/>
            <person name="Lipzen A."/>
            <person name="Lutzoni F."/>
            <person name="Magnuson J."/>
            <person name="Mondo S."/>
            <person name="Nolan M."/>
            <person name="Ohm R."/>
            <person name="Pangilinan J."/>
            <person name="Park H.-J."/>
            <person name="Ramirez L."/>
            <person name="Alfaro M."/>
            <person name="Sun H."/>
            <person name="Tritt A."/>
            <person name="Yoshinaga Y."/>
            <person name="Zwiers L.-H."/>
            <person name="Turgeon B."/>
            <person name="Goodwin S."/>
            <person name="Spatafora J."/>
            <person name="Crous P."/>
            <person name="Grigoriev I."/>
        </authorList>
    </citation>
    <scope>NUCLEOTIDE SEQUENCE</scope>
    <source>
        <strain evidence="1">CBS 183.55</strain>
    </source>
</reference>
<keyword evidence="2" id="KW-1185">Reference proteome</keyword>
<gene>
    <name evidence="1" type="ORF">M421DRAFT_423375</name>
</gene>
<dbReference type="OrthoDB" id="5372935at2759"/>
<organism evidence="1 2">
    <name type="scientific">Didymella exigua CBS 183.55</name>
    <dbReference type="NCBI Taxonomy" id="1150837"/>
    <lineage>
        <taxon>Eukaryota</taxon>
        <taxon>Fungi</taxon>
        <taxon>Dikarya</taxon>
        <taxon>Ascomycota</taxon>
        <taxon>Pezizomycotina</taxon>
        <taxon>Dothideomycetes</taxon>
        <taxon>Pleosporomycetidae</taxon>
        <taxon>Pleosporales</taxon>
        <taxon>Pleosporineae</taxon>
        <taxon>Didymellaceae</taxon>
        <taxon>Didymella</taxon>
    </lineage>
</organism>
<evidence type="ECO:0000313" key="1">
    <source>
        <dbReference type="EMBL" id="KAF1925815.1"/>
    </source>
</evidence>
<dbReference type="PANTHER" id="PTHR42085">
    <property type="entry name" value="F-BOX DOMAIN-CONTAINING PROTEIN"/>
    <property type="match status" value="1"/>
</dbReference>